<dbReference type="FunFam" id="3.30.200.20:FF:000549">
    <property type="entry name" value="hydroxylysine kinase"/>
    <property type="match status" value="1"/>
</dbReference>
<dbReference type="SUPFAM" id="SSF56112">
    <property type="entry name" value="Protein kinase-like (PK-like)"/>
    <property type="match status" value="1"/>
</dbReference>
<dbReference type="FunCoup" id="F6W5B3">
    <property type="interactions" value="12"/>
</dbReference>
<dbReference type="GO" id="GO:0005737">
    <property type="term" value="C:cytoplasm"/>
    <property type="evidence" value="ECO:0007669"/>
    <property type="project" value="UniProtKB-SubCell"/>
</dbReference>
<dbReference type="GO" id="GO:0019202">
    <property type="term" value="F:amino acid kinase activity"/>
    <property type="evidence" value="ECO:0000318"/>
    <property type="project" value="GO_Central"/>
</dbReference>
<evidence type="ECO:0000256" key="1">
    <source>
        <dbReference type="ARBA" id="ARBA00004496"/>
    </source>
</evidence>
<reference evidence="11" key="3">
    <citation type="submission" date="2025-08" db="UniProtKB">
        <authorList>
            <consortium name="Ensembl"/>
        </authorList>
    </citation>
    <scope>IDENTIFICATION</scope>
</reference>
<dbReference type="HOGENOM" id="CLU_042971_1_0_1"/>
<evidence type="ECO:0000256" key="2">
    <source>
        <dbReference type="ARBA" id="ARBA00006219"/>
    </source>
</evidence>
<dbReference type="Proteomes" id="UP000008144">
    <property type="component" value="Chromosome 8"/>
</dbReference>
<evidence type="ECO:0000256" key="3">
    <source>
        <dbReference type="ARBA" id="ARBA00022490"/>
    </source>
</evidence>
<evidence type="ECO:0000313" key="12">
    <source>
        <dbReference type="Proteomes" id="UP000008144"/>
    </source>
</evidence>
<gene>
    <name evidence="11" type="primary">LOC100184970</name>
</gene>
<dbReference type="EC" id="2.7.1.81" evidence="8"/>
<dbReference type="InterPro" id="IPR002575">
    <property type="entry name" value="Aminoglycoside_PTrfase"/>
</dbReference>
<dbReference type="Gene3D" id="3.30.200.20">
    <property type="entry name" value="Phosphorylase Kinase, domain 1"/>
    <property type="match status" value="1"/>
</dbReference>
<dbReference type="STRING" id="7719.ENSCINP00000004365"/>
<dbReference type="AlphaFoldDB" id="F6W5B3"/>
<comment type="subcellular location">
    <subcellularLocation>
        <location evidence="1">Cytoplasm</location>
    </subcellularLocation>
</comment>
<dbReference type="GO" id="GO:0047992">
    <property type="term" value="F:hydroxylysine kinase activity"/>
    <property type="evidence" value="ECO:0007669"/>
    <property type="project" value="UniProtKB-EC"/>
</dbReference>
<evidence type="ECO:0000256" key="4">
    <source>
        <dbReference type="ARBA" id="ARBA00022679"/>
    </source>
</evidence>
<reference evidence="12" key="1">
    <citation type="journal article" date="2002" name="Science">
        <title>The draft genome of Ciona intestinalis: insights into chordate and vertebrate origins.</title>
        <authorList>
            <person name="Dehal P."/>
            <person name="Satou Y."/>
            <person name="Campbell R.K."/>
            <person name="Chapman J."/>
            <person name="Degnan B."/>
            <person name="De Tomaso A."/>
            <person name="Davidson B."/>
            <person name="Di Gregorio A."/>
            <person name="Gelpke M."/>
            <person name="Goodstein D.M."/>
            <person name="Harafuji N."/>
            <person name="Hastings K.E."/>
            <person name="Ho I."/>
            <person name="Hotta K."/>
            <person name="Huang W."/>
            <person name="Kawashima T."/>
            <person name="Lemaire P."/>
            <person name="Martinez D."/>
            <person name="Meinertzhagen I.A."/>
            <person name="Necula S."/>
            <person name="Nonaka M."/>
            <person name="Putnam N."/>
            <person name="Rash S."/>
            <person name="Saiga H."/>
            <person name="Satake M."/>
            <person name="Terry A."/>
            <person name="Yamada L."/>
            <person name="Wang H.G."/>
            <person name="Awazu S."/>
            <person name="Azumi K."/>
            <person name="Boore J."/>
            <person name="Branno M."/>
            <person name="Chin-Bow S."/>
            <person name="DeSantis R."/>
            <person name="Doyle S."/>
            <person name="Francino P."/>
            <person name="Keys D.N."/>
            <person name="Haga S."/>
            <person name="Hayashi H."/>
            <person name="Hino K."/>
            <person name="Imai K.S."/>
            <person name="Inaba K."/>
            <person name="Kano S."/>
            <person name="Kobayashi K."/>
            <person name="Kobayashi M."/>
            <person name="Lee B.I."/>
            <person name="Makabe K.W."/>
            <person name="Manohar C."/>
            <person name="Matassi G."/>
            <person name="Medina M."/>
            <person name="Mochizuki Y."/>
            <person name="Mount S."/>
            <person name="Morishita T."/>
            <person name="Miura S."/>
            <person name="Nakayama A."/>
            <person name="Nishizaka S."/>
            <person name="Nomoto H."/>
            <person name="Ohta F."/>
            <person name="Oishi K."/>
            <person name="Rigoutsos I."/>
            <person name="Sano M."/>
            <person name="Sasaki A."/>
            <person name="Sasakura Y."/>
            <person name="Shoguchi E."/>
            <person name="Shin-i T."/>
            <person name="Spagnuolo A."/>
            <person name="Stainier D."/>
            <person name="Suzuki M.M."/>
            <person name="Tassy O."/>
            <person name="Takatori N."/>
            <person name="Tokuoka M."/>
            <person name="Yagi K."/>
            <person name="Yoshizaki F."/>
            <person name="Wada S."/>
            <person name="Zhang C."/>
            <person name="Hyatt P.D."/>
            <person name="Larimer F."/>
            <person name="Detter C."/>
            <person name="Doggett N."/>
            <person name="Glavina T."/>
            <person name="Hawkins T."/>
            <person name="Richardson P."/>
            <person name="Lucas S."/>
            <person name="Kohara Y."/>
            <person name="Levine M."/>
            <person name="Satoh N."/>
            <person name="Rokhsar D.S."/>
        </authorList>
    </citation>
    <scope>NUCLEOTIDE SEQUENCE [LARGE SCALE GENOMIC DNA]</scope>
</reference>
<dbReference type="Pfam" id="PF01636">
    <property type="entry name" value="APH"/>
    <property type="match status" value="1"/>
</dbReference>
<evidence type="ECO:0000256" key="5">
    <source>
        <dbReference type="ARBA" id="ARBA00022777"/>
    </source>
</evidence>
<name>F6W5B3_CIOIN</name>
<dbReference type="InterPro" id="IPR050249">
    <property type="entry name" value="Pseudomonas-type_ThrB"/>
</dbReference>
<dbReference type="InParanoid" id="F6W5B3"/>
<dbReference type="RefSeq" id="XP_002120512.1">
    <property type="nucleotide sequence ID" value="XM_002120476.5"/>
</dbReference>
<reference evidence="11" key="2">
    <citation type="journal article" date="2008" name="Genome Biol.">
        <title>Improved genome assembly and evidence-based global gene model set for the chordate Ciona intestinalis: new insight into intron and operon populations.</title>
        <authorList>
            <person name="Satou Y."/>
            <person name="Mineta K."/>
            <person name="Ogasawara M."/>
            <person name="Sasakura Y."/>
            <person name="Shoguchi E."/>
            <person name="Ueno K."/>
            <person name="Yamada L."/>
            <person name="Matsumoto J."/>
            <person name="Wasserscheid J."/>
            <person name="Dewar K."/>
            <person name="Wiley G.B."/>
            <person name="Macmil S.L."/>
            <person name="Roe B.A."/>
            <person name="Zeller R.W."/>
            <person name="Hastings K.E."/>
            <person name="Lemaire P."/>
            <person name="Lindquist E."/>
            <person name="Endo T."/>
            <person name="Hotta K."/>
            <person name="Inaba K."/>
        </authorList>
    </citation>
    <scope>NUCLEOTIDE SEQUENCE [LARGE SCALE GENOMIC DNA]</scope>
    <source>
        <strain evidence="11">wild type</strain>
    </source>
</reference>
<proteinExistence type="inferred from homology"/>
<comment type="function">
    <text evidence="7">Catalyzes the GTP-dependent phosphorylation of 5-hydroxy-L-lysine.</text>
</comment>
<dbReference type="KEGG" id="cin:100184970"/>
<evidence type="ECO:0000256" key="8">
    <source>
        <dbReference type="ARBA" id="ARBA00038873"/>
    </source>
</evidence>
<protein>
    <recommendedName>
        <fullName evidence="9">Hydroxylysine kinase</fullName>
        <ecNumber evidence="8">2.7.1.81</ecNumber>
    </recommendedName>
</protein>
<keyword evidence="3" id="KW-0963">Cytoplasm</keyword>
<organism evidence="11 12">
    <name type="scientific">Ciona intestinalis</name>
    <name type="common">Transparent sea squirt</name>
    <name type="synonym">Ascidia intestinalis</name>
    <dbReference type="NCBI Taxonomy" id="7719"/>
    <lineage>
        <taxon>Eukaryota</taxon>
        <taxon>Metazoa</taxon>
        <taxon>Chordata</taxon>
        <taxon>Tunicata</taxon>
        <taxon>Ascidiacea</taxon>
        <taxon>Phlebobranchia</taxon>
        <taxon>Cionidae</taxon>
        <taxon>Ciona</taxon>
    </lineage>
</organism>
<keyword evidence="5" id="KW-0418">Kinase</keyword>
<dbReference type="Ensembl" id="ENSCINT00000004365.3">
    <property type="protein sequence ID" value="ENSCINP00000004365.3"/>
    <property type="gene ID" value="ENSCING00000002139.3"/>
</dbReference>
<feature type="domain" description="Aminoglycoside phosphotransferase" evidence="10">
    <location>
        <begin position="22"/>
        <end position="267"/>
    </location>
</feature>
<dbReference type="FunFam" id="3.90.1200.10:FF:000007">
    <property type="entry name" value="hydroxylysine kinase isoform X1"/>
    <property type="match status" value="1"/>
</dbReference>
<evidence type="ECO:0000256" key="7">
    <source>
        <dbReference type="ARBA" id="ARBA00037368"/>
    </source>
</evidence>
<dbReference type="OMA" id="AAHSCQL"/>
<evidence type="ECO:0000313" key="11">
    <source>
        <dbReference type="Ensembl" id="ENSCINP00000004365.3"/>
    </source>
</evidence>
<accession>F6W5B3</accession>
<evidence type="ECO:0000256" key="9">
    <source>
        <dbReference type="ARBA" id="ARBA00040505"/>
    </source>
</evidence>
<keyword evidence="4" id="KW-0808">Transferase</keyword>
<dbReference type="OrthoDB" id="9973935at2759"/>
<comment type="similarity">
    <text evidence="2">Belongs to the aminoglycoside phosphotransferase family.</text>
</comment>
<keyword evidence="12" id="KW-1185">Reference proteome</keyword>
<dbReference type="PANTHER" id="PTHR21064:SF1">
    <property type="entry name" value="HYDROXYLYSINE KINASE"/>
    <property type="match status" value="1"/>
</dbReference>
<evidence type="ECO:0000256" key="6">
    <source>
        <dbReference type="ARBA" id="ARBA00036820"/>
    </source>
</evidence>
<comment type="catalytic activity">
    <reaction evidence="6">
        <text>(5R)-5-hydroxy-L-lysine + GTP = (5R)-5-phosphooxy-L-lysine + GDP + H(+)</text>
        <dbReference type="Rhea" id="RHEA:19049"/>
        <dbReference type="ChEBI" id="CHEBI:15378"/>
        <dbReference type="ChEBI" id="CHEBI:37565"/>
        <dbReference type="ChEBI" id="CHEBI:57882"/>
        <dbReference type="ChEBI" id="CHEBI:58189"/>
        <dbReference type="ChEBI" id="CHEBI:58357"/>
        <dbReference type="EC" id="2.7.1.81"/>
    </reaction>
</comment>
<evidence type="ECO:0000259" key="10">
    <source>
        <dbReference type="Pfam" id="PF01636"/>
    </source>
</evidence>
<dbReference type="PANTHER" id="PTHR21064">
    <property type="entry name" value="AMINOGLYCOSIDE PHOSPHOTRANSFERASE DOMAIN-CONTAINING PROTEIN-RELATED"/>
    <property type="match status" value="1"/>
</dbReference>
<dbReference type="GeneID" id="100184970"/>
<sequence length="341" mass="38432">MDVTSVQHVVRELYAVSTITVKQLEGYADSNYYISAQPNQYSCTEFVLKIIHMENESVKCQYHAIGCSLQHLHKQGVQVSKLIPTVDGEMLGSYDFNDNACACGVMLLTYIQGQTLCEVVVTQLHMNDIAQQSGKAIAQIDEALSTLHLSDELQLKGEWNLLNLDFVKSCSHYMRCNKTKDLCHRVFNLFEDKVVKNLNKLQTGLIHGDANDANLILKQQPGCGRWIIEGIIDFGDMAHSFYLFEIAILVAYFMMKAFKDGLDADIVADHVLKGFKSVLRLNPFEHEVLYVTVAEVAAHSLCKTAADAQKSPDNYDYIIQDYDAFEKLLSHICDTNITNRM</sequence>
<reference evidence="11" key="4">
    <citation type="submission" date="2025-09" db="UniProtKB">
        <authorList>
            <consortium name="Ensembl"/>
        </authorList>
    </citation>
    <scope>IDENTIFICATION</scope>
</reference>
<dbReference type="GeneTree" id="ENSGT00390000011314"/>
<dbReference type="EMBL" id="EAAA01002776">
    <property type="status" value="NOT_ANNOTATED_CDS"/>
    <property type="molecule type" value="Genomic_DNA"/>
</dbReference>
<dbReference type="InterPro" id="IPR011009">
    <property type="entry name" value="Kinase-like_dom_sf"/>
</dbReference>
<accession>A0A1W2W0S6</accession>
<dbReference type="Gene3D" id="3.90.1200.10">
    <property type="match status" value="1"/>
</dbReference>